<dbReference type="AlphaFoldDB" id="A0A9D9DI73"/>
<evidence type="ECO:0000256" key="1">
    <source>
        <dbReference type="SAM" id="Phobius"/>
    </source>
</evidence>
<gene>
    <name evidence="2" type="ORF">IAC58_01485</name>
</gene>
<accession>A0A9D9DI73</accession>
<keyword evidence="1" id="KW-1133">Transmembrane helix</keyword>
<dbReference type="Proteomes" id="UP000823613">
    <property type="component" value="Unassembled WGS sequence"/>
</dbReference>
<evidence type="ECO:0000313" key="2">
    <source>
        <dbReference type="EMBL" id="MBO8427215.1"/>
    </source>
</evidence>
<evidence type="ECO:0000313" key="3">
    <source>
        <dbReference type="Proteomes" id="UP000823613"/>
    </source>
</evidence>
<feature type="transmembrane region" description="Helical" evidence="1">
    <location>
        <begin position="49"/>
        <end position="69"/>
    </location>
</feature>
<proteinExistence type="predicted"/>
<feature type="transmembrane region" description="Helical" evidence="1">
    <location>
        <begin position="21"/>
        <end position="37"/>
    </location>
</feature>
<comment type="caution">
    <text evidence="2">The sequence shown here is derived from an EMBL/GenBank/DDBJ whole genome shotgun (WGS) entry which is preliminary data.</text>
</comment>
<name>A0A9D9DI73_9BACL</name>
<keyword evidence="1" id="KW-0472">Membrane</keyword>
<feature type="transmembrane region" description="Helical" evidence="1">
    <location>
        <begin position="104"/>
        <end position="132"/>
    </location>
</feature>
<feature type="transmembrane region" description="Helical" evidence="1">
    <location>
        <begin position="81"/>
        <end position="98"/>
    </location>
</feature>
<organism evidence="2 3">
    <name type="scientific">Candidatus Onthovivens merdipullorum</name>
    <dbReference type="NCBI Taxonomy" id="2840889"/>
    <lineage>
        <taxon>Bacteria</taxon>
        <taxon>Bacillati</taxon>
        <taxon>Bacillota</taxon>
        <taxon>Bacilli</taxon>
        <taxon>Bacillales</taxon>
        <taxon>Candidatus Onthovivens</taxon>
    </lineage>
</organism>
<reference evidence="2" key="1">
    <citation type="submission" date="2020-10" db="EMBL/GenBank/DDBJ databases">
        <authorList>
            <person name="Gilroy R."/>
        </authorList>
    </citation>
    <scope>NUCLEOTIDE SEQUENCE</scope>
    <source>
        <strain evidence="2">11159</strain>
    </source>
</reference>
<reference evidence="2" key="2">
    <citation type="journal article" date="2021" name="PeerJ">
        <title>Extensive microbial diversity within the chicken gut microbiome revealed by metagenomics and culture.</title>
        <authorList>
            <person name="Gilroy R."/>
            <person name="Ravi A."/>
            <person name="Getino M."/>
            <person name="Pursley I."/>
            <person name="Horton D.L."/>
            <person name="Alikhan N.F."/>
            <person name="Baker D."/>
            <person name="Gharbi K."/>
            <person name="Hall N."/>
            <person name="Watson M."/>
            <person name="Adriaenssens E.M."/>
            <person name="Foster-Nyarko E."/>
            <person name="Jarju S."/>
            <person name="Secka A."/>
            <person name="Antonio M."/>
            <person name="Oren A."/>
            <person name="Chaudhuri R.R."/>
            <person name="La Ragione R."/>
            <person name="Hildebrand F."/>
            <person name="Pallen M.J."/>
        </authorList>
    </citation>
    <scope>NUCLEOTIDE SEQUENCE</scope>
    <source>
        <strain evidence="2">11159</strain>
    </source>
</reference>
<sequence length="172" mass="20378">MLREIIKNIELSETIKDILPLFLSVFCFIFFASISAIRHKRNNYYVFDFIKSSILTSILYFLTIKVLGLQRIDYLFDGFKYIYREIVGFLCSILFILINSKYLLGSIVLVLCVLNSIVFFIEFIDLTLVYLFNLKEEFKYLLNNLSNKTKLFIYKIINLHIDIRVNNCLFSI</sequence>
<protein>
    <submittedName>
        <fullName evidence="2">Uncharacterized protein</fullName>
    </submittedName>
</protein>
<keyword evidence="1" id="KW-0812">Transmembrane</keyword>
<dbReference type="EMBL" id="JADIMY010000028">
    <property type="protein sequence ID" value="MBO8427215.1"/>
    <property type="molecule type" value="Genomic_DNA"/>
</dbReference>